<feature type="domain" description="EamA" evidence="7">
    <location>
        <begin position="165"/>
        <end position="300"/>
    </location>
</feature>
<dbReference type="SUPFAM" id="SSF103481">
    <property type="entry name" value="Multidrug resistance efflux transporter EmrE"/>
    <property type="match status" value="2"/>
</dbReference>
<sequence length="303" mass="32224">MRGRQQALRGHAAMLGFSAAVSGSFSLGAMVANDIAPVALTSVRFLLASAVLAVMVVLLPAAGRHGARGFTREDLRAPWRYAVLAVFYGGYFVLMFEALKTADPVQAGVIFTLTPLMTALIAVPLLGQKLLPRVAGALAIGAVGAAWVIFRGDWTAMVRFEIGFGEQLYFVGCALHAFYAPALKWLNRGESAFVTASLMTLAGFILFATYGWREIAATDWLALPGRVWLVLAYLVVFATALAGSAVQFAAQRLPASRVMAYTYGTPAWVILWELALGHGVPGAIVLPGIALIAVALLVLLRAD</sequence>
<feature type="domain" description="EamA" evidence="7">
    <location>
        <begin position="10"/>
        <end position="149"/>
    </location>
</feature>
<dbReference type="PANTHER" id="PTHR42920">
    <property type="entry name" value="OS03G0707200 PROTEIN-RELATED"/>
    <property type="match status" value="1"/>
</dbReference>
<comment type="caution">
    <text evidence="8">The sequence shown here is derived from an EMBL/GenBank/DDBJ whole genome shotgun (WGS) entry which is preliminary data.</text>
</comment>
<evidence type="ECO:0000256" key="6">
    <source>
        <dbReference type="SAM" id="Phobius"/>
    </source>
</evidence>
<dbReference type="PANTHER" id="PTHR42920:SF11">
    <property type="entry name" value="INNER MEMBRANE PROTEIN YTFF"/>
    <property type="match status" value="1"/>
</dbReference>
<comment type="subcellular location">
    <subcellularLocation>
        <location evidence="1">Cell membrane</location>
        <topology evidence="1">Multi-pass membrane protein</topology>
    </subcellularLocation>
</comment>
<feature type="transmembrane region" description="Helical" evidence="6">
    <location>
        <begin position="130"/>
        <end position="150"/>
    </location>
</feature>
<organism evidence="8 9">
    <name type="scientific">Pararhodobacter marinus</name>
    <dbReference type="NCBI Taxonomy" id="2184063"/>
    <lineage>
        <taxon>Bacteria</taxon>
        <taxon>Pseudomonadati</taxon>
        <taxon>Pseudomonadota</taxon>
        <taxon>Alphaproteobacteria</taxon>
        <taxon>Rhodobacterales</taxon>
        <taxon>Paracoccaceae</taxon>
        <taxon>Pararhodobacter</taxon>
    </lineage>
</organism>
<name>A0A2U2C7L4_9RHOB</name>
<feature type="transmembrane region" description="Helical" evidence="6">
    <location>
        <begin position="192"/>
        <end position="212"/>
    </location>
</feature>
<feature type="transmembrane region" description="Helical" evidence="6">
    <location>
        <begin position="79"/>
        <end position="99"/>
    </location>
</feature>
<reference evidence="8 9" key="1">
    <citation type="submission" date="2018-05" db="EMBL/GenBank/DDBJ databases">
        <title>Pararhodobacter marina sp. nov., isolated from deep-sea water of the Indian Ocean.</title>
        <authorList>
            <person name="Lai Q.Sr."/>
            <person name="Liu X."/>
            <person name="Shao Z."/>
        </authorList>
    </citation>
    <scope>NUCLEOTIDE SEQUENCE [LARGE SCALE GENOMIC DNA]</scope>
    <source>
        <strain evidence="8 9">CIC4N-9</strain>
    </source>
</reference>
<evidence type="ECO:0000256" key="4">
    <source>
        <dbReference type="ARBA" id="ARBA00022989"/>
    </source>
</evidence>
<feature type="transmembrane region" description="Helical" evidence="6">
    <location>
        <begin position="162"/>
        <end position="180"/>
    </location>
</feature>
<dbReference type="AlphaFoldDB" id="A0A2U2C7L4"/>
<evidence type="ECO:0000313" key="9">
    <source>
        <dbReference type="Proteomes" id="UP000244940"/>
    </source>
</evidence>
<feature type="transmembrane region" description="Helical" evidence="6">
    <location>
        <begin position="12"/>
        <end position="32"/>
    </location>
</feature>
<dbReference type="Proteomes" id="UP000244940">
    <property type="component" value="Unassembled WGS sequence"/>
</dbReference>
<evidence type="ECO:0000256" key="5">
    <source>
        <dbReference type="ARBA" id="ARBA00023136"/>
    </source>
</evidence>
<accession>A0A2U2C7L4</accession>
<proteinExistence type="predicted"/>
<dbReference type="GO" id="GO:0005886">
    <property type="term" value="C:plasma membrane"/>
    <property type="evidence" value="ECO:0007669"/>
    <property type="project" value="UniProtKB-SubCell"/>
</dbReference>
<evidence type="ECO:0000259" key="7">
    <source>
        <dbReference type="Pfam" id="PF00892"/>
    </source>
</evidence>
<dbReference type="InterPro" id="IPR051258">
    <property type="entry name" value="Diverse_Substrate_Transporter"/>
</dbReference>
<dbReference type="InterPro" id="IPR000620">
    <property type="entry name" value="EamA_dom"/>
</dbReference>
<feature type="transmembrane region" description="Helical" evidence="6">
    <location>
        <begin position="38"/>
        <end position="59"/>
    </location>
</feature>
<feature type="transmembrane region" description="Helical" evidence="6">
    <location>
        <begin position="258"/>
        <end position="276"/>
    </location>
</feature>
<evidence type="ECO:0000313" key="8">
    <source>
        <dbReference type="EMBL" id="PWE27870.1"/>
    </source>
</evidence>
<dbReference type="Pfam" id="PF00892">
    <property type="entry name" value="EamA"/>
    <property type="match status" value="2"/>
</dbReference>
<evidence type="ECO:0000256" key="1">
    <source>
        <dbReference type="ARBA" id="ARBA00004651"/>
    </source>
</evidence>
<dbReference type="EMBL" id="QEYD01000009">
    <property type="protein sequence ID" value="PWE27870.1"/>
    <property type="molecule type" value="Genomic_DNA"/>
</dbReference>
<protein>
    <submittedName>
        <fullName evidence="8">EamA family transporter</fullName>
    </submittedName>
</protein>
<feature type="transmembrane region" description="Helical" evidence="6">
    <location>
        <begin position="282"/>
        <end position="300"/>
    </location>
</feature>
<dbReference type="InterPro" id="IPR037185">
    <property type="entry name" value="EmrE-like"/>
</dbReference>
<dbReference type="OrthoDB" id="5812248at2"/>
<feature type="transmembrane region" description="Helical" evidence="6">
    <location>
        <begin position="105"/>
        <end position="123"/>
    </location>
</feature>
<evidence type="ECO:0000256" key="3">
    <source>
        <dbReference type="ARBA" id="ARBA00022692"/>
    </source>
</evidence>
<keyword evidence="9" id="KW-1185">Reference proteome</keyword>
<keyword evidence="2" id="KW-1003">Cell membrane</keyword>
<gene>
    <name evidence="8" type="ORF">C4N9_14920</name>
</gene>
<evidence type="ECO:0000256" key="2">
    <source>
        <dbReference type="ARBA" id="ARBA00022475"/>
    </source>
</evidence>
<keyword evidence="4 6" id="KW-1133">Transmembrane helix</keyword>
<keyword evidence="3 6" id="KW-0812">Transmembrane</keyword>
<keyword evidence="5 6" id="KW-0472">Membrane</keyword>
<feature type="transmembrane region" description="Helical" evidence="6">
    <location>
        <begin position="227"/>
        <end position="246"/>
    </location>
</feature>